<keyword evidence="2" id="KW-0805">Transcription regulation</keyword>
<keyword evidence="1" id="KW-0678">Repressor</keyword>
<dbReference type="Pfam" id="PF00392">
    <property type="entry name" value="GntR"/>
    <property type="match status" value="1"/>
</dbReference>
<dbReference type="PANTHER" id="PTHR44846:SF12">
    <property type="entry name" value="HTH-TYPE TRANSCRIPTIONAL REGULATOR TRER"/>
    <property type="match status" value="1"/>
</dbReference>
<dbReference type="SUPFAM" id="SSF46785">
    <property type="entry name" value="Winged helix' DNA-binding domain"/>
    <property type="match status" value="1"/>
</dbReference>
<dbReference type="RefSeq" id="WP_262430463.1">
    <property type="nucleotide sequence ID" value="NZ_JACRTG010000029.1"/>
</dbReference>
<evidence type="ECO:0000256" key="5">
    <source>
        <dbReference type="NCBIfam" id="TIGR02404"/>
    </source>
</evidence>
<gene>
    <name evidence="7" type="primary">treR</name>
    <name evidence="7" type="ORF">H8707_12340</name>
</gene>
<evidence type="ECO:0000259" key="6">
    <source>
        <dbReference type="PROSITE" id="PS50949"/>
    </source>
</evidence>
<dbReference type="FunFam" id="3.40.1410.10:FF:000008">
    <property type="entry name" value="Transcriptional regulator, GntR family"/>
    <property type="match status" value="1"/>
</dbReference>
<dbReference type="InterPro" id="IPR036390">
    <property type="entry name" value="WH_DNA-bd_sf"/>
</dbReference>
<evidence type="ECO:0000256" key="1">
    <source>
        <dbReference type="ARBA" id="ARBA00022491"/>
    </source>
</evidence>
<dbReference type="GO" id="GO:0003700">
    <property type="term" value="F:DNA-binding transcription factor activity"/>
    <property type="evidence" value="ECO:0007669"/>
    <property type="project" value="UniProtKB-UniRule"/>
</dbReference>
<dbReference type="PANTHER" id="PTHR44846">
    <property type="entry name" value="MANNOSYL-D-GLYCERATE TRANSPORT/METABOLISM SYSTEM REPRESSOR MNGR-RELATED"/>
    <property type="match status" value="1"/>
</dbReference>
<dbReference type="SUPFAM" id="SSF64288">
    <property type="entry name" value="Chorismate lyase-like"/>
    <property type="match status" value="1"/>
</dbReference>
<keyword evidence="8" id="KW-1185">Reference proteome</keyword>
<evidence type="ECO:0000256" key="3">
    <source>
        <dbReference type="ARBA" id="ARBA00023125"/>
    </source>
</evidence>
<protein>
    <recommendedName>
        <fullName evidence="5">Trehalose operon repressor</fullName>
    </recommendedName>
</protein>
<reference evidence="7" key="1">
    <citation type="submission" date="2020-08" db="EMBL/GenBank/DDBJ databases">
        <title>Genome public.</title>
        <authorList>
            <person name="Liu C."/>
            <person name="Sun Q."/>
        </authorList>
    </citation>
    <scope>NUCLEOTIDE SEQUENCE</scope>
    <source>
        <strain evidence="7">BX21</strain>
    </source>
</reference>
<name>A0A926IKF0_9FIRM</name>
<dbReference type="NCBIfam" id="TIGR02404">
    <property type="entry name" value="trehalos_R_Bsub"/>
    <property type="match status" value="1"/>
</dbReference>
<keyword evidence="4" id="KW-0804">Transcription</keyword>
<dbReference type="SMART" id="SM00866">
    <property type="entry name" value="UTRA"/>
    <property type="match status" value="1"/>
</dbReference>
<proteinExistence type="predicted"/>
<evidence type="ECO:0000256" key="2">
    <source>
        <dbReference type="ARBA" id="ARBA00023015"/>
    </source>
</evidence>
<dbReference type="InterPro" id="IPR000524">
    <property type="entry name" value="Tscrpt_reg_HTH_GntR"/>
</dbReference>
<accession>A0A926IKF0</accession>
<evidence type="ECO:0000313" key="7">
    <source>
        <dbReference type="EMBL" id="MBC8589004.1"/>
    </source>
</evidence>
<keyword evidence="3" id="KW-0238">DNA-binding</keyword>
<dbReference type="Proteomes" id="UP000601171">
    <property type="component" value="Unassembled WGS sequence"/>
</dbReference>
<dbReference type="InterPro" id="IPR028978">
    <property type="entry name" value="Chorismate_lyase_/UTRA_dom_sf"/>
</dbReference>
<dbReference type="CDD" id="cd07377">
    <property type="entry name" value="WHTH_GntR"/>
    <property type="match status" value="1"/>
</dbReference>
<dbReference type="PRINTS" id="PR00035">
    <property type="entry name" value="HTHGNTR"/>
</dbReference>
<dbReference type="SMART" id="SM00345">
    <property type="entry name" value="HTH_GNTR"/>
    <property type="match status" value="1"/>
</dbReference>
<dbReference type="InterPro" id="IPR036388">
    <property type="entry name" value="WH-like_DNA-bd_sf"/>
</dbReference>
<evidence type="ECO:0000313" key="8">
    <source>
        <dbReference type="Proteomes" id="UP000601171"/>
    </source>
</evidence>
<dbReference type="GO" id="GO:0045892">
    <property type="term" value="P:negative regulation of DNA-templated transcription"/>
    <property type="evidence" value="ECO:0007669"/>
    <property type="project" value="TreeGrafter"/>
</dbReference>
<dbReference type="AlphaFoldDB" id="A0A926IKF0"/>
<dbReference type="Gene3D" id="3.40.1410.10">
    <property type="entry name" value="Chorismate lyase-like"/>
    <property type="match status" value="1"/>
</dbReference>
<sequence length="237" mass="27489">MHAKYISIYKEILSKIEGGEISSGTFLPSESELMKKYDVSRDTIRKSLDLLAKNGFIEKVKGKGSLVLDIHKLDFPVSNLVSFKELAEKMDNRVQTILVDLELISPDKQIMKDLNISKEENVWKVIRIREIDKEKIILDKDYIVEGIVPDLTKDICMDSIYEYVEEGLGLQISFAKKEVTVQNATKEDRKYLDLDDSDMVVVVKNYVYLSNAILFQYTESRHRPDKFRFVDFARRGY</sequence>
<dbReference type="Pfam" id="PF07702">
    <property type="entry name" value="UTRA"/>
    <property type="match status" value="1"/>
</dbReference>
<dbReference type="InterPro" id="IPR011663">
    <property type="entry name" value="UTRA"/>
</dbReference>
<dbReference type="GO" id="GO:0003677">
    <property type="term" value="F:DNA binding"/>
    <property type="evidence" value="ECO:0007669"/>
    <property type="project" value="UniProtKB-UniRule"/>
</dbReference>
<dbReference type="PROSITE" id="PS50949">
    <property type="entry name" value="HTH_GNTR"/>
    <property type="match status" value="1"/>
</dbReference>
<dbReference type="EMBL" id="JACRTG010000029">
    <property type="protein sequence ID" value="MBC8589004.1"/>
    <property type="molecule type" value="Genomic_DNA"/>
</dbReference>
<comment type="caution">
    <text evidence="7">The sequence shown here is derived from an EMBL/GenBank/DDBJ whole genome shotgun (WGS) entry which is preliminary data.</text>
</comment>
<evidence type="ECO:0000256" key="4">
    <source>
        <dbReference type="ARBA" id="ARBA00023163"/>
    </source>
</evidence>
<feature type="domain" description="HTH gntR-type" evidence="6">
    <location>
        <begin position="2"/>
        <end position="70"/>
    </location>
</feature>
<dbReference type="Gene3D" id="1.10.10.10">
    <property type="entry name" value="Winged helix-like DNA-binding domain superfamily/Winged helix DNA-binding domain"/>
    <property type="match status" value="1"/>
</dbReference>
<dbReference type="InterPro" id="IPR050679">
    <property type="entry name" value="Bact_HTH_transcr_reg"/>
</dbReference>
<dbReference type="InterPro" id="IPR012770">
    <property type="entry name" value="TreR"/>
</dbReference>
<organism evidence="7 8">
    <name type="scientific">Paratissierella segnis</name>
    <dbReference type="NCBI Taxonomy" id="2763679"/>
    <lineage>
        <taxon>Bacteria</taxon>
        <taxon>Bacillati</taxon>
        <taxon>Bacillota</taxon>
        <taxon>Tissierellia</taxon>
        <taxon>Tissierellales</taxon>
        <taxon>Tissierellaceae</taxon>
        <taxon>Paratissierella</taxon>
    </lineage>
</organism>